<comment type="caution">
    <text evidence="3">The sequence shown here is derived from an EMBL/GenBank/DDBJ whole genome shotgun (WGS) entry which is preliminary data.</text>
</comment>
<proteinExistence type="predicted"/>
<name>A0A016WST9_9BILA</name>
<keyword evidence="2" id="KW-0472">Membrane</keyword>
<dbReference type="EMBL" id="JARK01000135">
    <property type="protein sequence ID" value="EYC42337.1"/>
    <property type="molecule type" value="Genomic_DNA"/>
</dbReference>
<gene>
    <name evidence="3" type="primary">Acey_s0535.g3095</name>
    <name evidence="3" type="ORF">Y032_0535g3095</name>
</gene>
<sequence length="102" mass="11249">MAGSDKRLSCCDMISNGVFLAYFVNMGSSVDVNALNAFTLCLVDDVNDPRLDGFAYVFFVSLAISLGSLVYIVNYYMCRENPQDAKKSAPQEKGGKESRKEK</sequence>
<keyword evidence="2" id="KW-0812">Transmembrane</keyword>
<keyword evidence="2" id="KW-1133">Transmembrane helix</keyword>
<evidence type="ECO:0000256" key="1">
    <source>
        <dbReference type="SAM" id="MobiDB-lite"/>
    </source>
</evidence>
<evidence type="ECO:0000313" key="4">
    <source>
        <dbReference type="Proteomes" id="UP000024635"/>
    </source>
</evidence>
<protein>
    <submittedName>
        <fullName evidence="3">Uncharacterized protein</fullName>
    </submittedName>
</protein>
<evidence type="ECO:0000256" key="2">
    <source>
        <dbReference type="SAM" id="Phobius"/>
    </source>
</evidence>
<organism evidence="3 4">
    <name type="scientific">Ancylostoma ceylanicum</name>
    <dbReference type="NCBI Taxonomy" id="53326"/>
    <lineage>
        <taxon>Eukaryota</taxon>
        <taxon>Metazoa</taxon>
        <taxon>Ecdysozoa</taxon>
        <taxon>Nematoda</taxon>
        <taxon>Chromadorea</taxon>
        <taxon>Rhabditida</taxon>
        <taxon>Rhabditina</taxon>
        <taxon>Rhabditomorpha</taxon>
        <taxon>Strongyloidea</taxon>
        <taxon>Ancylostomatidae</taxon>
        <taxon>Ancylostomatinae</taxon>
        <taxon>Ancylostoma</taxon>
    </lineage>
</organism>
<evidence type="ECO:0000313" key="3">
    <source>
        <dbReference type="EMBL" id="EYC42337.1"/>
    </source>
</evidence>
<feature type="transmembrane region" description="Helical" evidence="2">
    <location>
        <begin position="54"/>
        <end position="77"/>
    </location>
</feature>
<reference evidence="4" key="1">
    <citation type="journal article" date="2015" name="Nat. Genet.">
        <title>The genome and transcriptome of the zoonotic hookworm Ancylostoma ceylanicum identify infection-specific gene families.</title>
        <authorList>
            <person name="Schwarz E.M."/>
            <person name="Hu Y."/>
            <person name="Antoshechkin I."/>
            <person name="Miller M.M."/>
            <person name="Sternberg P.W."/>
            <person name="Aroian R.V."/>
        </authorList>
    </citation>
    <scope>NUCLEOTIDE SEQUENCE</scope>
    <source>
        <strain evidence="4">HY135</strain>
    </source>
</reference>
<dbReference type="Proteomes" id="UP000024635">
    <property type="component" value="Unassembled WGS sequence"/>
</dbReference>
<accession>A0A016WST9</accession>
<keyword evidence="4" id="KW-1185">Reference proteome</keyword>
<feature type="region of interest" description="Disordered" evidence="1">
    <location>
        <begin position="83"/>
        <end position="102"/>
    </location>
</feature>
<dbReference type="AlphaFoldDB" id="A0A016WST9"/>